<keyword evidence="2" id="KW-0378">Hydrolase</keyword>
<evidence type="ECO:0000256" key="4">
    <source>
        <dbReference type="ARBA" id="ARBA00048707"/>
    </source>
</evidence>
<dbReference type="FunFam" id="3.40.1490.10:FF:000001">
    <property type="entry name" value="Peptidyl-tRNA hydrolase 2"/>
    <property type="match status" value="1"/>
</dbReference>
<reference evidence="7" key="2">
    <citation type="submission" date="2021-01" db="EMBL/GenBank/DDBJ databases">
        <authorList>
            <person name="Schikora-Tamarit M.A."/>
        </authorList>
    </citation>
    <scope>NUCLEOTIDE SEQUENCE</scope>
    <source>
        <strain evidence="7">CBS2887</strain>
    </source>
</reference>
<dbReference type="PANTHER" id="PTHR12649">
    <property type="entry name" value="PEPTIDYL-TRNA HYDROLASE 2"/>
    <property type="match status" value="1"/>
</dbReference>
<evidence type="ECO:0000256" key="2">
    <source>
        <dbReference type="ARBA" id="ARBA00022801"/>
    </source>
</evidence>
<dbReference type="Gene3D" id="3.40.1490.10">
    <property type="entry name" value="Bit1"/>
    <property type="match status" value="1"/>
</dbReference>
<comment type="caution">
    <text evidence="7">The sequence shown here is derived from an EMBL/GenBank/DDBJ whole genome shotgun (WGS) entry which is preliminary data.</text>
</comment>
<dbReference type="GO" id="GO:0004045">
    <property type="term" value="F:peptidyl-tRNA hydrolase activity"/>
    <property type="evidence" value="ECO:0007669"/>
    <property type="project" value="UniProtKB-EC"/>
</dbReference>
<keyword evidence="8" id="KW-1185">Reference proteome</keyword>
<dbReference type="InterPro" id="IPR023476">
    <property type="entry name" value="Pep_tRNA_hydro_II_dom_sf"/>
</dbReference>
<accession>A0A9P8TNI2</accession>
<feature type="chain" id="PRO_5040345948" description="peptidyl-tRNA hydrolase" evidence="6">
    <location>
        <begin position="20"/>
        <end position="225"/>
    </location>
</feature>
<comment type="catalytic activity">
    <reaction evidence="4">
        <text>an N-acyl-L-alpha-aminoacyl-tRNA + H2O = an N-acyl-L-amino acid + a tRNA + H(+)</text>
        <dbReference type="Rhea" id="RHEA:54448"/>
        <dbReference type="Rhea" id="RHEA-COMP:10123"/>
        <dbReference type="Rhea" id="RHEA-COMP:13883"/>
        <dbReference type="ChEBI" id="CHEBI:15377"/>
        <dbReference type="ChEBI" id="CHEBI:15378"/>
        <dbReference type="ChEBI" id="CHEBI:59874"/>
        <dbReference type="ChEBI" id="CHEBI:78442"/>
        <dbReference type="ChEBI" id="CHEBI:138191"/>
        <dbReference type="EC" id="3.1.1.29"/>
    </reaction>
</comment>
<dbReference type="Pfam" id="PF01981">
    <property type="entry name" value="PTH2"/>
    <property type="match status" value="1"/>
</dbReference>
<evidence type="ECO:0000256" key="5">
    <source>
        <dbReference type="SAM" id="MobiDB-lite"/>
    </source>
</evidence>
<feature type="compositionally biased region" description="Low complexity" evidence="5">
    <location>
        <begin position="47"/>
        <end position="70"/>
    </location>
</feature>
<protein>
    <recommendedName>
        <fullName evidence="1">peptidyl-tRNA hydrolase</fullName>
        <ecNumber evidence="1">3.1.1.29</ecNumber>
    </recommendedName>
</protein>
<dbReference type="SUPFAM" id="SSF102462">
    <property type="entry name" value="Peptidyl-tRNA hydrolase II"/>
    <property type="match status" value="1"/>
</dbReference>
<proteinExistence type="inferred from homology"/>
<keyword evidence="6" id="KW-0732">Signal</keyword>
<evidence type="ECO:0000313" key="8">
    <source>
        <dbReference type="Proteomes" id="UP000774326"/>
    </source>
</evidence>
<name>A0A9P8TNI2_WICPI</name>
<reference evidence="7" key="1">
    <citation type="journal article" date="2021" name="Open Biol.">
        <title>Shared evolutionary footprints suggest mitochondrial oxidative damage underlies multiple complex I losses in fungi.</title>
        <authorList>
            <person name="Schikora-Tamarit M.A."/>
            <person name="Marcet-Houben M."/>
            <person name="Nosek J."/>
            <person name="Gabaldon T."/>
        </authorList>
    </citation>
    <scope>NUCLEOTIDE SEQUENCE</scope>
    <source>
        <strain evidence="7">CBS2887</strain>
    </source>
</reference>
<comment type="similarity">
    <text evidence="3">Belongs to the PTH2 family.</text>
</comment>
<evidence type="ECO:0000256" key="1">
    <source>
        <dbReference type="ARBA" id="ARBA00013260"/>
    </source>
</evidence>
<dbReference type="OrthoDB" id="1733656at2759"/>
<evidence type="ECO:0000256" key="6">
    <source>
        <dbReference type="SAM" id="SignalP"/>
    </source>
</evidence>
<sequence length="225" mass="24527">MTSSTLQLITACSLSLVTGIYIGQYISSPATQTNNNHNNKNKKNSTGKDSSSSNSSSEEVTAASQAQTSESESDYENENDDESDESSEEEDYLVNSKSLNDIPGETRLALVIRTDLKMTKGKVAAQCSHATLGAYRLMSMENSESENLPLLRRWERHGQAKITLQCKSKDDLDLLFAKAISLNVNAYMVRDAGRTQIEPGSITVLALGPAPKPVLDQITGDLKLY</sequence>
<dbReference type="GO" id="GO:0005829">
    <property type="term" value="C:cytosol"/>
    <property type="evidence" value="ECO:0007669"/>
    <property type="project" value="TreeGrafter"/>
</dbReference>
<feature type="signal peptide" evidence="6">
    <location>
        <begin position="1"/>
        <end position="19"/>
    </location>
</feature>
<dbReference type="AlphaFoldDB" id="A0A9P8TNI2"/>
<evidence type="ECO:0000256" key="3">
    <source>
        <dbReference type="ARBA" id="ARBA00038050"/>
    </source>
</evidence>
<dbReference type="EMBL" id="JAEUBG010002094">
    <property type="protein sequence ID" value="KAH3685204.1"/>
    <property type="molecule type" value="Genomic_DNA"/>
</dbReference>
<dbReference type="PANTHER" id="PTHR12649:SF11">
    <property type="entry name" value="PEPTIDYL-TRNA HYDROLASE 2, MITOCHONDRIAL"/>
    <property type="match status" value="1"/>
</dbReference>
<feature type="region of interest" description="Disordered" evidence="5">
    <location>
        <begin position="28"/>
        <end position="98"/>
    </location>
</feature>
<evidence type="ECO:0000313" key="7">
    <source>
        <dbReference type="EMBL" id="KAH3685204.1"/>
    </source>
</evidence>
<feature type="compositionally biased region" description="Acidic residues" evidence="5">
    <location>
        <begin position="71"/>
        <end position="92"/>
    </location>
</feature>
<dbReference type="NCBIfam" id="TIGR00283">
    <property type="entry name" value="arch_pth2"/>
    <property type="match status" value="1"/>
</dbReference>
<dbReference type="CDD" id="cd02430">
    <property type="entry name" value="PTH2"/>
    <property type="match status" value="1"/>
</dbReference>
<organism evidence="7 8">
    <name type="scientific">Wickerhamomyces pijperi</name>
    <name type="common">Yeast</name>
    <name type="synonym">Pichia pijperi</name>
    <dbReference type="NCBI Taxonomy" id="599730"/>
    <lineage>
        <taxon>Eukaryota</taxon>
        <taxon>Fungi</taxon>
        <taxon>Dikarya</taxon>
        <taxon>Ascomycota</taxon>
        <taxon>Saccharomycotina</taxon>
        <taxon>Saccharomycetes</taxon>
        <taxon>Phaffomycetales</taxon>
        <taxon>Wickerhamomycetaceae</taxon>
        <taxon>Wickerhamomyces</taxon>
    </lineage>
</organism>
<gene>
    <name evidence="7" type="ORF">WICPIJ_003798</name>
</gene>
<dbReference type="EC" id="3.1.1.29" evidence="1"/>
<dbReference type="Proteomes" id="UP000774326">
    <property type="component" value="Unassembled WGS sequence"/>
</dbReference>
<dbReference type="InterPro" id="IPR002833">
    <property type="entry name" value="PTH2"/>
</dbReference>